<dbReference type="Proteomes" id="UP000271705">
    <property type="component" value="Unassembled WGS sequence"/>
</dbReference>
<evidence type="ECO:0000313" key="1">
    <source>
        <dbReference type="EMBL" id="RTQ90911.1"/>
    </source>
</evidence>
<sequence>MASNNGHTPVLPDPVDRGDQVISLADYLRLCRIAAAAELLAKLPSEAAKMLEIEADHTSAVAKYMAEDLAAILGRSRPAVE</sequence>
<protein>
    <submittedName>
        <fullName evidence="1">Uncharacterized protein</fullName>
    </submittedName>
</protein>
<dbReference type="EMBL" id="RXLZ01000010">
    <property type="protein sequence ID" value="RTQ90911.1"/>
    <property type="molecule type" value="Genomic_DNA"/>
</dbReference>
<name>A0A431UMK0_STEMA</name>
<organism evidence="1 2">
    <name type="scientific">Stenotrophomonas maltophilia</name>
    <name type="common">Pseudomonas maltophilia</name>
    <name type="synonym">Xanthomonas maltophilia</name>
    <dbReference type="NCBI Taxonomy" id="40324"/>
    <lineage>
        <taxon>Bacteria</taxon>
        <taxon>Pseudomonadati</taxon>
        <taxon>Pseudomonadota</taxon>
        <taxon>Gammaproteobacteria</taxon>
        <taxon>Lysobacterales</taxon>
        <taxon>Lysobacteraceae</taxon>
        <taxon>Stenotrophomonas</taxon>
        <taxon>Stenotrophomonas maltophilia group</taxon>
    </lineage>
</organism>
<dbReference type="AlphaFoldDB" id="A0A431UMK0"/>
<dbReference type="RefSeq" id="WP_111105464.1">
    <property type="nucleotide sequence ID" value="NZ_JAEDVV010000021.1"/>
</dbReference>
<gene>
    <name evidence="1" type="ORF">EKL94_05220</name>
</gene>
<accession>A0A431UMK0</accession>
<comment type="caution">
    <text evidence="1">The sequence shown here is derived from an EMBL/GenBank/DDBJ whole genome shotgun (WGS) entry which is preliminary data.</text>
</comment>
<evidence type="ECO:0000313" key="2">
    <source>
        <dbReference type="Proteomes" id="UP000271705"/>
    </source>
</evidence>
<proteinExistence type="predicted"/>
<reference evidence="1 2" key="1">
    <citation type="submission" date="2018-12" db="EMBL/GenBank/DDBJ databases">
        <authorList>
            <person name="Kartti S."/>
            <person name="Manni A."/>
            <person name="Chemao El Fihri M.W."/>
            <person name="Laamarti M."/>
            <person name="Temsamani L."/>
            <person name="El Jamali J.E."/>
            <person name="Ouadghiri M."/>
            <person name="Ibrahimi A."/>
            <person name="Filati-Maltouf A."/>
        </authorList>
    </citation>
    <scope>NUCLEOTIDE SEQUENCE [LARGE SCALE GENOMIC DNA]</scope>
    <source>
        <strain evidence="1 2">MDMC339</strain>
    </source>
</reference>